<dbReference type="KEGG" id="ttc:FOKN1_0076"/>
<sequence>MRLYMQIPAADGSAPRYYHLHLQEDLLEGWNLVREWGHQGAGGRVIKDHYPDHDQAMEALMRLRDEQIRRGYRIVFIQGQEQP</sequence>
<dbReference type="PROSITE" id="PS51977">
    <property type="entry name" value="WGR"/>
    <property type="match status" value="1"/>
</dbReference>
<evidence type="ECO:0000259" key="1">
    <source>
        <dbReference type="PROSITE" id="PS51977"/>
    </source>
</evidence>
<dbReference type="SUPFAM" id="SSF142921">
    <property type="entry name" value="WGR domain-like"/>
    <property type="match status" value="1"/>
</dbReference>
<dbReference type="CDD" id="cd07996">
    <property type="entry name" value="WGR_MMR_like"/>
    <property type="match status" value="1"/>
</dbReference>
<dbReference type="Pfam" id="PF05406">
    <property type="entry name" value="WGR"/>
    <property type="match status" value="1"/>
</dbReference>
<feature type="domain" description="WGR" evidence="1">
    <location>
        <begin position="1"/>
        <end position="83"/>
    </location>
</feature>
<keyword evidence="3" id="KW-1185">Reference proteome</keyword>
<dbReference type="Proteomes" id="UP000218765">
    <property type="component" value="Chromosome"/>
</dbReference>
<name>A0A1Z4VLL8_9GAMM</name>
<dbReference type="AlphaFoldDB" id="A0A1Z4VLL8"/>
<evidence type="ECO:0000313" key="3">
    <source>
        <dbReference type="Proteomes" id="UP000218765"/>
    </source>
</evidence>
<evidence type="ECO:0000313" key="2">
    <source>
        <dbReference type="EMBL" id="BAZ92481.1"/>
    </source>
</evidence>
<proteinExistence type="predicted"/>
<reference evidence="2 3" key="1">
    <citation type="submission" date="2017-05" db="EMBL/GenBank/DDBJ databases">
        <title>Thiocyanate degradation by Thiohalobacter thiocyanaticus FOKN1.</title>
        <authorList>
            <person name="Oshiki M."/>
            <person name="Fukushima T."/>
            <person name="Kawano S."/>
            <person name="Nakagawa J."/>
        </authorList>
    </citation>
    <scope>NUCLEOTIDE SEQUENCE [LARGE SCALE GENOMIC DNA]</scope>
    <source>
        <strain evidence="2 3">FOKN1</strain>
    </source>
</reference>
<dbReference type="EMBL" id="AP018052">
    <property type="protein sequence ID" value="BAZ92481.1"/>
    <property type="molecule type" value="Genomic_DNA"/>
</dbReference>
<dbReference type="InterPro" id="IPR008893">
    <property type="entry name" value="WGR_domain"/>
</dbReference>
<dbReference type="InterPro" id="IPR049809">
    <property type="entry name" value="YehF/YfeS-like_WGR"/>
</dbReference>
<protein>
    <recommendedName>
        <fullName evidence="1">WGR domain-containing protein</fullName>
    </recommendedName>
</protein>
<organism evidence="2 3">
    <name type="scientific">Thiohalobacter thiocyanaticus</name>
    <dbReference type="NCBI Taxonomy" id="585455"/>
    <lineage>
        <taxon>Bacteria</taxon>
        <taxon>Pseudomonadati</taxon>
        <taxon>Pseudomonadota</taxon>
        <taxon>Gammaproteobacteria</taxon>
        <taxon>Thiohalobacterales</taxon>
        <taxon>Thiohalobacteraceae</taxon>
        <taxon>Thiohalobacter</taxon>
    </lineage>
</organism>
<accession>A0A1Z4VLL8</accession>
<gene>
    <name evidence="2" type="ORF">FOKN1_0076</name>
</gene>
<dbReference type="InterPro" id="IPR036930">
    <property type="entry name" value="WGR_dom_sf"/>
</dbReference>